<dbReference type="SUPFAM" id="SSF47226">
    <property type="entry name" value="Histidine-containing phosphotransfer domain, HPT domain"/>
    <property type="match status" value="1"/>
</dbReference>
<organism evidence="3 4">
    <name type="scientific">Terrabacter terrigena</name>
    <dbReference type="NCBI Taxonomy" id="574718"/>
    <lineage>
        <taxon>Bacteria</taxon>
        <taxon>Bacillati</taxon>
        <taxon>Actinomycetota</taxon>
        <taxon>Actinomycetes</taxon>
        <taxon>Micrococcales</taxon>
        <taxon>Intrasporangiaceae</taxon>
        <taxon>Terrabacter</taxon>
    </lineage>
</organism>
<feature type="domain" description="HPt" evidence="2">
    <location>
        <begin position="19"/>
        <end position="88"/>
    </location>
</feature>
<dbReference type="Proteomes" id="UP001597046">
    <property type="component" value="Unassembled WGS sequence"/>
</dbReference>
<evidence type="ECO:0000256" key="1">
    <source>
        <dbReference type="SAM" id="MobiDB-lite"/>
    </source>
</evidence>
<comment type="caution">
    <text evidence="3">The sequence shown here is derived from an EMBL/GenBank/DDBJ whole genome shotgun (WGS) entry which is preliminary data.</text>
</comment>
<evidence type="ECO:0000259" key="2">
    <source>
        <dbReference type="Pfam" id="PF01627"/>
    </source>
</evidence>
<dbReference type="EMBL" id="JBHTKH010000001">
    <property type="protein sequence ID" value="MFD1053478.1"/>
    <property type="molecule type" value="Genomic_DNA"/>
</dbReference>
<evidence type="ECO:0000313" key="4">
    <source>
        <dbReference type="Proteomes" id="UP001597046"/>
    </source>
</evidence>
<feature type="compositionally biased region" description="Basic and acidic residues" evidence="1">
    <location>
        <begin position="111"/>
        <end position="121"/>
    </location>
</feature>
<dbReference type="InterPro" id="IPR008207">
    <property type="entry name" value="Sig_transdc_His_kin_Hpt_dom"/>
</dbReference>
<name>A0ABW3MSC4_9MICO</name>
<protein>
    <submittedName>
        <fullName evidence="3">Hpt domain-containing protein</fullName>
    </submittedName>
</protein>
<keyword evidence="4" id="KW-1185">Reference proteome</keyword>
<dbReference type="RefSeq" id="WP_386050951.1">
    <property type="nucleotide sequence ID" value="NZ_JBHTKH010000001.1"/>
</dbReference>
<sequence length="121" mass="12521">MAGFRERARVSNLARTEAIAEALEAMCDGTLPDEVRLRGRAAAHTVAGSAGTFGFHEASEQARAIEALLDDVGARADLASGAHRGLAQLALLRQDLGDPSIAEGHSAGDGSTRRSGDQPCP</sequence>
<feature type="region of interest" description="Disordered" evidence="1">
    <location>
        <begin position="99"/>
        <end position="121"/>
    </location>
</feature>
<reference evidence="4" key="1">
    <citation type="journal article" date="2019" name="Int. J. Syst. Evol. Microbiol.">
        <title>The Global Catalogue of Microorganisms (GCM) 10K type strain sequencing project: providing services to taxonomists for standard genome sequencing and annotation.</title>
        <authorList>
            <consortium name="The Broad Institute Genomics Platform"/>
            <consortium name="The Broad Institute Genome Sequencing Center for Infectious Disease"/>
            <person name="Wu L."/>
            <person name="Ma J."/>
        </authorList>
    </citation>
    <scope>NUCLEOTIDE SEQUENCE [LARGE SCALE GENOMIC DNA]</scope>
    <source>
        <strain evidence="4">CCUG 57508</strain>
    </source>
</reference>
<proteinExistence type="predicted"/>
<dbReference type="Gene3D" id="1.20.120.160">
    <property type="entry name" value="HPT domain"/>
    <property type="match status" value="1"/>
</dbReference>
<dbReference type="Pfam" id="PF01627">
    <property type="entry name" value="Hpt"/>
    <property type="match status" value="1"/>
</dbReference>
<dbReference type="InterPro" id="IPR036641">
    <property type="entry name" value="HPT_dom_sf"/>
</dbReference>
<gene>
    <name evidence="3" type="ORF">ACFQ2V_04095</name>
</gene>
<evidence type="ECO:0000313" key="3">
    <source>
        <dbReference type="EMBL" id="MFD1053478.1"/>
    </source>
</evidence>
<accession>A0ABW3MSC4</accession>